<comment type="caution">
    <text evidence="9">The sequence shown here is derived from an EMBL/GenBank/DDBJ whole genome shotgun (WGS) entry which is preliminary data.</text>
</comment>
<keyword evidence="5" id="KW-0804">Transcription</keyword>
<protein>
    <recommendedName>
        <fullName evidence="8">Zn(2)-C6 fungal-type domain-containing protein</fullName>
    </recommendedName>
</protein>
<feature type="compositionally biased region" description="Polar residues" evidence="7">
    <location>
        <begin position="176"/>
        <end position="196"/>
    </location>
</feature>
<dbReference type="InterPro" id="IPR050987">
    <property type="entry name" value="AtrR-like"/>
</dbReference>
<gene>
    <name evidence="9" type="ORF">TRICI_000765</name>
</gene>
<dbReference type="PANTHER" id="PTHR46910:SF37">
    <property type="entry name" value="ZN(II)2CYS6 TRANSCRIPTION FACTOR (EUROFUNG)"/>
    <property type="match status" value="1"/>
</dbReference>
<dbReference type="EMBL" id="SWFS01000066">
    <property type="protein sequence ID" value="KAA8917093.1"/>
    <property type="molecule type" value="Genomic_DNA"/>
</dbReference>
<dbReference type="AlphaFoldDB" id="A0A642VBA2"/>
<evidence type="ECO:0000313" key="9">
    <source>
        <dbReference type="EMBL" id="KAA8917093.1"/>
    </source>
</evidence>
<dbReference type="SMART" id="SM00066">
    <property type="entry name" value="GAL4"/>
    <property type="match status" value="1"/>
</dbReference>
<evidence type="ECO:0000256" key="2">
    <source>
        <dbReference type="ARBA" id="ARBA00022723"/>
    </source>
</evidence>
<dbReference type="InterPro" id="IPR001138">
    <property type="entry name" value="Zn2Cys6_DnaBD"/>
</dbReference>
<dbReference type="SMART" id="SM00906">
    <property type="entry name" value="Fungal_trans"/>
    <property type="match status" value="1"/>
</dbReference>
<dbReference type="VEuPathDB" id="FungiDB:TRICI_000765"/>
<feature type="compositionally biased region" description="Basic and acidic residues" evidence="7">
    <location>
        <begin position="1"/>
        <end position="15"/>
    </location>
</feature>
<feature type="compositionally biased region" description="Polar residues" evidence="7">
    <location>
        <begin position="124"/>
        <end position="169"/>
    </location>
</feature>
<sequence length="858" mass="95464">MSGGNDRDKGNEGQGKRPRVSRACEGCRTRKIKCDGEKPGCGNCRAHDLECVYTESIRKIKARKTGSTAGLNELEERLERLEGLLDSINSRLSLNGSVSYRFDAEKSASPASSLGRHSVEEPNNYGNKASPSFATQTQGPFSEQSTGNDTNSNNKHGDISSQSSVQRTQEGWGPSLHNQAIDSENSISAASAQRTQGVWGHAPNNQAIDSENSVSTASAQRTQGVWGHAPNNQAVDSENTSSAQRTQGGWRSSPNNGTIESDTNISGFSEQTAFGDRANGEPTELYYIGQASNYPSNGVLSNACLKWIANATGDEMLAERMGQVVKEINENNLSRVQSYLLQQTTTPDLPSSALMDYAWKLLDSNTGVWDFIISLDELKTVIKSSRGELPRRNGYGDWLFLFSACTAALFIGSKHNLQTGEGDRKWSDEDMRKLKANCCSGAIYYLNRSFLIPPTPTTLRALVLLIIGLGCINFYPNSALTTLAARMALDLGLQRQETYQDKSTEEAENLKRLFWVVYSTDRETAVLNCRMPAIMDFDVSVEYPTMHPLHREIGLDADAKAAQLWRIYGDVFEFLYSARASKSTPVELVHHVFRLDKDLKAWRDSVEAKFRPGGDFTHRSSANIDAIPPRSWYTYWDVLHLHLGYFHLLSLIHQVTAFHPEYVRQALDNNHQENARDYSHLYASLDICVSSARSTVKTLQMTANFDSRLLGPSLLYCADAFTTLFLECLARPKELSTLHDLEQMSALLNLFEIDADSNSAYQARDDPGRRAVIKFWTILYQAAETHVQKHQPTNPQTTTETPQAFLSPIPSTYQPSSPNLPFDDFFQFTDSTTAQSLYQLPSHLYSWDSEIASLLGNI</sequence>
<comment type="subcellular location">
    <subcellularLocation>
        <location evidence="1">Nucleus</location>
    </subcellularLocation>
</comment>
<dbReference type="PROSITE" id="PS50048">
    <property type="entry name" value="ZN2_CY6_FUNGAL_2"/>
    <property type="match status" value="1"/>
</dbReference>
<feature type="domain" description="Zn(2)-C6 fungal-type" evidence="8">
    <location>
        <begin position="23"/>
        <end position="53"/>
    </location>
</feature>
<dbReference type="Gene3D" id="4.10.240.10">
    <property type="entry name" value="Zn(2)-C6 fungal-type DNA-binding domain"/>
    <property type="match status" value="1"/>
</dbReference>
<dbReference type="GO" id="GO:0003677">
    <property type="term" value="F:DNA binding"/>
    <property type="evidence" value="ECO:0007669"/>
    <property type="project" value="UniProtKB-KW"/>
</dbReference>
<feature type="compositionally biased region" description="Polar residues" evidence="7">
    <location>
        <begin position="230"/>
        <end position="265"/>
    </location>
</feature>
<dbReference type="InterPro" id="IPR007219">
    <property type="entry name" value="XnlR_reg_dom"/>
</dbReference>
<dbReference type="GO" id="GO:0005634">
    <property type="term" value="C:nucleus"/>
    <property type="evidence" value="ECO:0007669"/>
    <property type="project" value="UniProtKB-SubCell"/>
</dbReference>
<dbReference type="GO" id="GO:0008270">
    <property type="term" value="F:zinc ion binding"/>
    <property type="evidence" value="ECO:0007669"/>
    <property type="project" value="InterPro"/>
</dbReference>
<dbReference type="InterPro" id="IPR036864">
    <property type="entry name" value="Zn2-C6_fun-type_DNA-bd_sf"/>
</dbReference>
<dbReference type="SUPFAM" id="SSF57701">
    <property type="entry name" value="Zn2/Cys6 DNA-binding domain"/>
    <property type="match status" value="1"/>
</dbReference>
<dbReference type="Proteomes" id="UP000761534">
    <property type="component" value="Unassembled WGS sequence"/>
</dbReference>
<feature type="compositionally biased region" description="Polar residues" evidence="7">
    <location>
        <begin position="203"/>
        <end position="223"/>
    </location>
</feature>
<proteinExistence type="predicted"/>
<keyword evidence="6" id="KW-0539">Nucleus</keyword>
<accession>A0A642VBA2</accession>
<evidence type="ECO:0000259" key="8">
    <source>
        <dbReference type="PROSITE" id="PS50048"/>
    </source>
</evidence>
<keyword evidence="2" id="KW-0479">Metal-binding</keyword>
<evidence type="ECO:0000256" key="6">
    <source>
        <dbReference type="ARBA" id="ARBA00023242"/>
    </source>
</evidence>
<evidence type="ECO:0000256" key="7">
    <source>
        <dbReference type="SAM" id="MobiDB-lite"/>
    </source>
</evidence>
<keyword evidence="10" id="KW-1185">Reference proteome</keyword>
<dbReference type="PROSITE" id="PS00463">
    <property type="entry name" value="ZN2_CY6_FUNGAL_1"/>
    <property type="match status" value="1"/>
</dbReference>
<dbReference type="Pfam" id="PF00172">
    <property type="entry name" value="Zn_clus"/>
    <property type="match status" value="1"/>
</dbReference>
<keyword evidence="4" id="KW-0238">DNA-binding</keyword>
<dbReference type="OrthoDB" id="4096504at2759"/>
<name>A0A642VBA2_9ASCO</name>
<evidence type="ECO:0000256" key="4">
    <source>
        <dbReference type="ARBA" id="ARBA00023125"/>
    </source>
</evidence>
<dbReference type="GO" id="GO:0006351">
    <property type="term" value="P:DNA-templated transcription"/>
    <property type="evidence" value="ECO:0007669"/>
    <property type="project" value="InterPro"/>
</dbReference>
<dbReference type="PANTHER" id="PTHR46910">
    <property type="entry name" value="TRANSCRIPTION FACTOR PDR1"/>
    <property type="match status" value="1"/>
</dbReference>
<reference evidence="9" key="1">
    <citation type="journal article" date="2019" name="G3 (Bethesda)">
        <title>Genome Assemblies of Two Rare Opportunistic Yeast Pathogens: Diutina rugosa (syn. Candida rugosa) and Trichomonascus ciferrii (syn. Candida ciferrii).</title>
        <authorList>
            <person name="Mixao V."/>
            <person name="Saus E."/>
            <person name="Hansen A.P."/>
            <person name="Lass-Florl C."/>
            <person name="Gabaldon T."/>
        </authorList>
    </citation>
    <scope>NUCLEOTIDE SEQUENCE</scope>
    <source>
        <strain evidence="9">CBS 4856</strain>
    </source>
</reference>
<organism evidence="9 10">
    <name type="scientific">Trichomonascus ciferrii</name>
    <dbReference type="NCBI Taxonomy" id="44093"/>
    <lineage>
        <taxon>Eukaryota</taxon>
        <taxon>Fungi</taxon>
        <taxon>Dikarya</taxon>
        <taxon>Ascomycota</taxon>
        <taxon>Saccharomycotina</taxon>
        <taxon>Dipodascomycetes</taxon>
        <taxon>Dipodascales</taxon>
        <taxon>Trichomonascaceae</taxon>
        <taxon>Trichomonascus</taxon>
        <taxon>Trichomonascus ciferrii complex</taxon>
    </lineage>
</organism>
<evidence type="ECO:0000256" key="3">
    <source>
        <dbReference type="ARBA" id="ARBA00023015"/>
    </source>
</evidence>
<evidence type="ECO:0000256" key="1">
    <source>
        <dbReference type="ARBA" id="ARBA00004123"/>
    </source>
</evidence>
<dbReference type="CDD" id="cd00067">
    <property type="entry name" value="GAL4"/>
    <property type="match status" value="1"/>
</dbReference>
<feature type="region of interest" description="Disordered" evidence="7">
    <location>
        <begin position="1"/>
        <end position="21"/>
    </location>
</feature>
<dbReference type="GO" id="GO:0000981">
    <property type="term" value="F:DNA-binding transcription factor activity, RNA polymerase II-specific"/>
    <property type="evidence" value="ECO:0007669"/>
    <property type="project" value="InterPro"/>
</dbReference>
<evidence type="ECO:0000313" key="10">
    <source>
        <dbReference type="Proteomes" id="UP000761534"/>
    </source>
</evidence>
<evidence type="ECO:0000256" key="5">
    <source>
        <dbReference type="ARBA" id="ARBA00023163"/>
    </source>
</evidence>
<keyword evidence="3" id="KW-0805">Transcription regulation</keyword>
<feature type="region of interest" description="Disordered" evidence="7">
    <location>
        <begin position="107"/>
        <end position="265"/>
    </location>
</feature>
<dbReference type="CDD" id="cd12148">
    <property type="entry name" value="fungal_TF_MHR"/>
    <property type="match status" value="1"/>
</dbReference>
<dbReference type="Pfam" id="PF04082">
    <property type="entry name" value="Fungal_trans"/>
    <property type="match status" value="1"/>
</dbReference>